<comment type="caution">
    <text evidence="2">The sequence shown here is derived from an EMBL/GenBank/DDBJ whole genome shotgun (WGS) entry which is preliminary data.</text>
</comment>
<evidence type="ECO:0000256" key="1">
    <source>
        <dbReference type="SAM" id="MobiDB-lite"/>
    </source>
</evidence>
<accession>A0A430JE46</accession>
<dbReference type="OrthoDB" id="7869153at2"/>
<reference evidence="2 3" key="1">
    <citation type="submission" date="2018-12" db="EMBL/GenBank/DDBJ databases">
        <title>Bacillus ochoae sp. nov., Paenibacillus whitsoniae sp. nov., Paenibacillus spiritus sp. nov. Isolated from the Mars Exploration Rover during spacecraft assembly.</title>
        <authorList>
            <person name="Seuylemezian A."/>
            <person name="Vaishampayan P."/>
        </authorList>
    </citation>
    <scope>NUCLEOTIDE SEQUENCE [LARGE SCALE GENOMIC DNA]</scope>
    <source>
        <strain evidence="2 3">MER 54</strain>
    </source>
</reference>
<dbReference type="Proteomes" id="UP000276128">
    <property type="component" value="Unassembled WGS sequence"/>
</dbReference>
<dbReference type="Pfam" id="PF14398">
    <property type="entry name" value="ATPgrasp_YheCD"/>
    <property type="match status" value="1"/>
</dbReference>
<dbReference type="RefSeq" id="WP_126141628.1">
    <property type="nucleotide sequence ID" value="NZ_RXHU01000034.1"/>
</dbReference>
<evidence type="ECO:0000313" key="2">
    <source>
        <dbReference type="EMBL" id="RTE09264.1"/>
    </source>
</evidence>
<sequence>MRWTPHHRPRLGVMVTERNRPLPFADAAFYRRLSVYGAEQGIEVFVFSPNRIDWAQSVVQGYVYDEAGGWQARQFPLPSLIYDRCFFSSKEGYTAYRHHVRKLRARRDIRFLGNGLGGKWEVARMLAKDSALLPYLPETARLHSGAQLKAWLAEKQEAFLKPEGGSQGKGALHVQRTEEAGSERYVAEGRDGRNQPLSRAFPDFLACWQWLRMIIGARPYLLQAYLSLHTAEGIAYDVRSLMQKNGRGLWEMTGVGVRAGKPGSLTSNLHGGGKAEEVSSFLTRQFGEAKAKELLSVITELSLRIPPLLENDHGRLVELGLDFGIDTQGRIWILEINSKPGRTLFAELRDERARADSIANPIRYARFLLH</sequence>
<dbReference type="EMBL" id="RXHU01000034">
    <property type="protein sequence ID" value="RTE09264.1"/>
    <property type="molecule type" value="Genomic_DNA"/>
</dbReference>
<protein>
    <submittedName>
        <fullName evidence="2">YheC/YheD family protein</fullName>
    </submittedName>
</protein>
<dbReference type="Gene3D" id="3.30.470.20">
    <property type="entry name" value="ATP-grasp fold, B domain"/>
    <property type="match status" value="1"/>
</dbReference>
<dbReference type="InterPro" id="IPR026838">
    <property type="entry name" value="YheC/D"/>
</dbReference>
<feature type="region of interest" description="Disordered" evidence="1">
    <location>
        <begin position="163"/>
        <end position="186"/>
    </location>
</feature>
<dbReference type="SUPFAM" id="SSF56059">
    <property type="entry name" value="Glutathione synthetase ATP-binding domain-like"/>
    <property type="match status" value="1"/>
</dbReference>
<feature type="compositionally biased region" description="Basic and acidic residues" evidence="1">
    <location>
        <begin position="175"/>
        <end position="186"/>
    </location>
</feature>
<dbReference type="AlphaFoldDB" id="A0A430JE46"/>
<keyword evidence="3" id="KW-1185">Reference proteome</keyword>
<name>A0A430JE46_9BACL</name>
<organism evidence="2 3">
    <name type="scientific">Paenibacillus whitsoniae</name>
    <dbReference type="NCBI Taxonomy" id="2496558"/>
    <lineage>
        <taxon>Bacteria</taxon>
        <taxon>Bacillati</taxon>
        <taxon>Bacillota</taxon>
        <taxon>Bacilli</taxon>
        <taxon>Bacillales</taxon>
        <taxon>Paenibacillaceae</taxon>
        <taxon>Paenibacillus</taxon>
    </lineage>
</organism>
<evidence type="ECO:0000313" key="3">
    <source>
        <dbReference type="Proteomes" id="UP000276128"/>
    </source>
</evidence>
<proteinExistence type="predicted"/>
<gene>
    <name evidence="2" type="ORF">EJQ19_12845</name>
</gene>